<feature type="transmembrane region" description="Helical" evidence="1">
    <location>
        <begin position="53"/>
        <end position="77"/>
    </location>
</feature>
<evidence type="ECO:0000313" key="3">
    <source>
        <dbReference type="Proteomes" id="UP001497482"/>
    </source>
</evidence>
<name>A0AAV2M3D0_KNICA</name>
<accession>A0AAV2M3D0</accession>
<dbReference type="PROSITE" id="PS51257">
    <property type="entry name" value="PROKAR_LIPOPROTEIN"/>
    <property type="match status" value="1"/>
</dbReference>
<evidence type="ECO:0008006" key="4">
    <source>
        <dbReference type="Google" id="ProtNLM"/>
    </source>
</evidence>
<reference evidence="2 3" key="1">
    <citation type="submission" date="2024-04" db="EMBL/GenBank/DDBJ databases">
        <authorList>
            <person name="Waldvogel A.-M."/>
            <person name="Schoenle A."/>
        </authorList>
    </citation>
    <scope>NUCLEOTIDE SEQUENCE [LARGE SCALE GENOMIC DNA]</scope>
</reference>
<organism evidence="2 3">
    <name type="scientific">Knipowitschia caucasica</name>
    <name type="common">Caucasian dwarf goby</name>
    <name type="synonym">Pomatoschistus caucasicus</name>
    <dbReference type="NCBI Taxonomy" id="637954"/>
    <lineage>
        <taxon>Eukaryota</taxon>
        <taxon>Metazoa</taxon>
        <taxon>Chordata</taxon>
        <taxon>Craniata</taxon>
        <taxon>Vertebrata</taxon>
        <taxon>Euteleostomi</taxon>
        <taxon>Actinopterygii</taxon>
        <taxon>Neopterygii</taxon>
        <taxon>Teleostei</taxon>
        <taxon>Neoteleostei</taxon>
        <taxon>Acanthomorphata</taxon>
        <taxon>Gobiaria</taxon>
        <taxon>Gobiiformes</taxon>
        <taxon>Gobioidei</taxon>
        <taxon>Gobiidae</taxon>
        <taxon>Gobiinae</taxon>
        <taxon>Knipowitschia</taxon>
    </lineage>
</organism>
<keyword evidence="3" id="KW-1185">Reference proteome</keyword>
<feature type="transmembrane region" description="Helical" evidence="1">
    <location>
        <begin position="21"/>
        <end position="41"/>
    </location>
</feature>
<keyword evidence="1" id="KW-1133">Transmembrane helix</keyword>
<dbReference type="AlphaFoldDB" id="A0AAV2M3D0"/>
<evidence type="ECO:0000313" key="2">
    <source>
        <dbReference type="EMBL" id="CAL1607756.1"/>
    </source>
</evidence>
<dbReference type="EMBL" id="OZ035828">
    <property type="protein sequence ID" value="CAL1607756.1"/>
    <property type="molecule type" value="Genomic_DNA"/>
</dbReference>
<evidence type="ECO:0000256" key="1">
    <source>
        <dbReference type="SAM" id="Phobius"/>
    </source>
</evidence>
<gene>
    <name evidence="2" type="ORF">KC01_LOCUS34783</name>
</gene>
<keyword evidence="1" id="KW-0812">Transmembrane</keyword>
<protein>
    <recommendedName>
        <fullName evidence="4">Transmembrane protein</fullName>
    </recommendedName>
</protein>
<keyword evidence="1" id="KW-0472">Membrane</keyword>
<sequence>MRLGVRWGVGGECRSCFHFGSVWLFFGCGDRVCFVSLWRWARPFWCALCWGAVVFLLWLWCAVLLVGWLFAYVLLWVRRWVMGCGGATCRDGAGVVRGPSWQQWRMRGWAVG</sequence>
<proteinExistence type="predicted"/>
<dbReference type="Proteomes" id="UP001497482">
    <property type="component" value="Chromosome 6"/>
</dbReference>